<organism evidence="1 2">
    <name type="scientific">Pycnococcus provasolii</name>
    <dbReference type="NCBI Taxonomy" id="41880"/>
    <lineage>
        <taxon>Eukaryota</taxon>
        <taxon>Viridiplantae</taxon>
        <taxon>Chlorophyta</taxon>
        <taxon>Pseudoscourfieldiophyceae</taxon>
        <taxon>Pseudoscourfieldiales</taxon>
        <taxon>Pycnococcaceae</taxon>
        <taxon>Pycnococcus</taxon>
    </lineage>
</organism>
<dbReference type="Pfam" id="PF10229">
    <property type="entry name" value="MMADHC"/>
    <property type="match status" value="1"/>
</dbReference>
<comment type="caution">
    <text evidence="1">The sequence shown here is derived from an EMBL/GenBank/DDBJ whole genome shotgun (WGS) entry which is preliminary data.</text>
</comment>
<dbReference type="AlphaFoldDB" id="A0A830HJL6"/>
<sequence length="169" mass="18717">MAAHSVDVATTLWGMEYSIHECPKKHAENLVTLFPGVDVSNMLVIPTCQNSDVDLVRTGEPIEQEKDRLLERFMKWAQFVCDKLNKEGHFSDYIDPCSGLPMVNKNNQCVYGEVDALSTLLGYKTTNSGCCKVILHPKWGTSVYPASMFTKAPKDVFLAAVKSAEDALA</sequence>
<dbReference type="EMBL" id="BNJQ01000015">
    <property type="protein sequence ID" value="GHP07062.1"/>
    <property type="molecule type" value="Genomic_DNA"/>
</dbReference>
<gene>
    <name evidence="1" type="ORF">PPROV_000580500</name>
</gene>
<dbReference type="PANTHER" id="PTHR13192:SF3">
    <property type="entry name" value="COBALAMIN TRAFFICKING PROTEIN CBLD"/>
    <property type="match status" value="1"/>
</dbReference>
<evidence type="ECO:0000313" key="1">
    <source>
        <dbReference type="EMBL" id="GHP07062.1"/>
    </source>
</evidence>
<accession>A0A830HJL6</accession>
<dbReference type="GO" id="GO:0009235">
    <property type="term" value="P:cobalamin metabolic process"/>
    <property type="evidence" value="ECO:0007669"/>
    <property type="project" value="InterPro"/>
</dbReference>
<dbReference type="InterPro" id="IPR019362">
    <property type="entry name" value="MMADHC"/>
</dbReference>
<reference evidence="1" key="1">
    <citation type="submission" date="2020-10" db="EMBL/GenBank/DDBJ databases">
        <title>Unveiling of a novel bifunctional photoreceptor, Dualchrome1, isolated from a cosmopolitan green alga.</title>
        <authorList>
            <person name="Suzuki S."/>
            <person name="Kawachi M."/>
        </authorList>
    </citation>
    <scope>NUCLEOTIDE SEQUENCE</scope>
    <source>
        <strain evidence="1">NIES 2893</strain>
    </source>
</reference>
<evidence type="ECO:0000313" key="2">
    <source>
        <dbReference type="Proteomes" id="UP000660262"/>
    </source>
</evidence>
<dbReference type="Proteomes" id="UP000660262">
    <property type="component" value="Unassembled WGS sequence"/>
</dbReference>
<name>A0A830HJL6_9CHLO</name>
<proteinExistence type="predicted"/>
<protein>
    <submittedName>
        <fullName evidence="1">Uncharacterized protein</fullName>
    </submittedName>
</protein>
<dbReference type="OrthoDB" id="10263782at2759"/>
<keyword evidence="2" id="KW-1185">Reference proteome</keyword>
<dbReference type="PANTHER" id="PTHR13192">
    <property type="entry name" value="MY011 PROTEIN"/>
    <property type="match status" value="1"/>
</dbReference>